<evidence type="ECO:0000256" key="4">
    <source>
        <dbReference type="ARBA" id="ARBA00023027"/>
    </source>
</evidence>
<comment type="similarity">
    <text evidence="1 5">Belongs to the D-isomer specific 2-hydroxyacid dehydrogenase family.</text>
</comment>
<dbReference type="GO" id="GO:0006564">
    <property type="term" value="P:L-serine biosynthetic process"/>
    <property type="evidence" value="ECO:0007669"/>
    <property type="project" value="UniProtKB-ARBA"/>
</dbReference>
<dbReference type="AlphaFoldDB" id="A0A7C5XI41"/>
<evidence type="ECO:0000259" key="6">
    <source>
        <dbReference type="Pfam" id="PF00389"/>
    </source>
</evidence>
<dbReference type="InterPro" id="IPR036291">
    <property type="entry name" value="NAD(P)-bd_dom_sf"/>
</dbReference>
<name>A0A7C5XI41_9CREN</name>
<dbReference type="PROSITE" id="PS00670">
    <property type="entry name" value="D_2_HYDROXYACID_DH_2"/>
    <property type="match status" value="1"/>
</dbReference>
<dbReference type="Pfam" id="PF02826">
    <property type="entry name" value="2-Hacid_dh_C"/>
    <property type="match status" value="1"/>
</dbReference>
<protein>
    <submittedName>
        <fullName evidence="8">3-phosphoglycerate dehydrogenase</fullName>
    </submittedName>
</protein>
<proteinExistence type="inferred from homology"/>
<evidence type="ECO:0000256" key="5">
    <source>
        <dbReference type="RuleBase" id="RU003719"/>
    </source>
</evidence>
<keyword evidence="4" id="KW-0520">NAD</keyword>
<reference evidence="8" key="1">
    <citation type="journal article" date="2020" name="mSystems">
        <title>Genome- and Community-Level Interaction Insights into Carbon Utilization and Element Cycling Functions of Hydrothermarchaeota in Hydrothermal Sediment.</title>
        <authorList>
            <person name="Zhou Z."/>
            <person name="Liu Y."/>
            <person name="Xu W."/>
            <person name="Pan J."/>
            <person name="Luo Z.H."/>
            <person name="Li M."/>
        </authorList>
    </citation>
    <scope>NUCLEOTIDE SEQUENCE [LARGE SCALE GENOMIC DNA]</scope>
    <source>
        <strain evidence="8">SpSt-1121</strain>
    </source>
</reference>
<dbReference type="EMBL" id="DRZI01000257">
    <property type="protein sequence ID" value="HHP82201.1"/>
    <property type="molecule type" value="Genomic_DNA"/>
</dbReference>
<evidence type="ECO:0000256" key="3">
    <source>
        <dbReference type="ARBA" id="ARBA00023002"/>
    </source>
</evidence>
<feature type="domain" description="D-isomer specific 2-hydroxyacid dehydrogenase catalytic" evidence="6">
    <location>
        <begin position="4"/>
        <end position="304"/>
    </location>
</feature>
<dbReference type="InterPro" id="IPR029752">
    <property type="entry name" value="D-isomer_DH_CS1"/>
</dbReference>
<dbReference type="PANTHER" id="PTHR42789">
    <property type="entry name" value="D-ISOMER SPECIFIC 2-HYDROXYACID DEHYDROGENASE FAMILY PROTEIN (AFU_ORTHOLOGUE AFUA_6G10090)"/>
    <property type="match status" value="1"/>
</dbReference>
<dbReference type="Pfam" id="PF00389">
    <property type="entry name" value="2-Hacid_dh"/>
    <property type="match status" value="1"/>
</dbReference>
<dbReference type="InterPro" id="IPR006139">
    <property type="entry name" value="D-isomer_2_OHA_DH_cat_dom"/>
</dbReference>
<evidence type="ECO:0000256" key="1">
    <source>
        <dbReference type="ARBA" id="ARBA00005854"/>
    </source>
</evidence>
<keyword evidence="3 5" id="KW-0560">Oxidoreductase</keyword>
<dbReference type="InterPro" id="IPR029753">
    <property type="entry name" value="D-isomer_DH_CS"/>
</dbReference>
<gene>
    <name evidence="8" type="ORF">ENM84_06000</name>
</gene>
<accession>A0A7C5XI41</accession>
<dbReference type="PROSITE" id="PS00065">
    <property type="entry name" value="D_2_HYDROXYACID_DH_1"/>
    <property type="match status" value="1"/>
</dbReference>
<organism evidence="8">
    <name type="scientific">Ignisphaera aggregans</name>
    <dbReference type="NCBI Taxonomy" id="334771"/>
    <lineage>
        <taxon>Archaea</taxon>
        <taxon>Thermoproteota</taxon>
        <taxon>Thermoprotei</taxon>
        <taxon>Desulfurococcales</taxon>
        <taxon>Desulfurococcaceae</taxon>
        <taxon>Ignisphaera</taxon>
    </lineage>
</organism>
<dbReference type="SUPFAM" id="SSF52283">
    <property type="entry name" value="Formate/glycerate dehydrogenase catalytic domain-like"/>
    <property type="match status" value="1"/>
</dbReference>
<dbReference type="GO" id="GO:0047545">
    <property type="term" value="F:(S)-2-hydroxyglutarate dehydrogenase activity"/>
    <property type="evidence" value="ECO:0007669"/>
    <property type="project" value="UniProtKB-ARBA"/>
</dbReference>
<dbReference type="PANTHER" id="PTHR42789:SF1">
    <property type="entry name" value="D-ISOMER SPECIFIC 2-HYDROXYACID DEHYDROGENASE FAMILY PROTEIN (AFU_ORTHOLOGUE AFUA_6G10090)"/>
    <property type="match status" value="1"/>
</dbReference>
<dbReference type="CDD" id="cd05303">
    <property type="entry name" value="PGDH_2"/>
    <property type="match status" value="1"/>
</dbReference>
<dbReference type="GO" id="GO:0004617">
    <property type="term" value="F:phosphoglycerate dehydrogenase activity"/>
    <property type="evidence" value="ECO:0007669"/>
    <property type="project" value="UniProtKB-ARBA"/>
</dbReference>
<sequence length="306" mass="34556">MQSVLIIDRVSEKFLEGLASKGFNIDYRPGLDKKEVLEVIGNYNILVFRGRLKIDREIITAGEKLKVLARYGIGLDNVDVDYAVKRGIAVVNAPNASCVSVAELTIGFIIMLFRNLYEYINLVKLGKWPKGMFIGSELYGKKIGVIGFGRIGSRVARYAKAFKMDVLVYDLRDVSRDVEEIGGRQIDLYELLKQSDVITLHVPLTPLTYHMIDDDELSLIRDGAILINTSRGEVINTRALIRHIDRLGGVALDVLEQEPPRDELFRRLIEHPKVIVTPHIGAETRESMDRIAEELLNNILDAVKWL</sequence>
<dbReference type="GO" id="GO:0051287">
    <property type="term" value="F:NAD binding"/>
    <property type="evidence" value="ECO:0007669"/>
    <property type="project" value="InterPro"/>
</dbReference>
<evidence type="ECO:0000313" key="8">
    <source>
        <dbReference type="EMBL" id="HHP82201.1"/>
    </source>
</evidence>
<keyword evidence="2" id="KW-0028">Amino-acid biosynthesis</keyword>
<dbReference type="Gene3D" id="3.40.50.720">
    <property type="entry name" value="NAD(P)-binding Rossmann-like Domain"/>
    <property type="match status" value="2"/>
</dbReference>
<evidence type="ECO:0000259" key="7">
    <source>
        <dbReference type="Pfam" id="PF02826"/>
    </source>
</evidence>
<dbReference type="InterPro" id="IPR050857">
    <property type="entry name" value="D-2-hydroxyacid_DH"/>
</dbReference>
<dbReference type="InterPro" id="IPR006140">
    <property type="entry name" value="D-isomer_DH_NAD-bd"/>
</dbReference>
<dbReference type="SUPFAM" id="SSF51735">
    <property type="entry name" value="NAD(P)-binding Rossmann-fold domains"/>
    <property type="match status" value="1"/>
</dbReference>
<comment type="caution">
    <text evidence="8">The sequence shown here is derived from an EMBL/GenBank/DDBJ whole genome shotgun (WGS) entry which is preliminary data.</text>
</comment>
<dbReference type="FunFam" id="3.40.50.720:FF:000041">
    <property type="entry name" value="D-3-phosphoglycerate dehydrogenase"/>
    <property type="match status" value="1"/>
</dbReference>
<feature type="domain" description="D-isomer specific 2-hydroxyacid dehydrogenase NAD-binding" evidence="7">
    <location>
        <begin position="107"/>
        <end position="281"/>
    </location>
</feature>
<evidence type="ECO:0000256" key="2">
    <source>
        <dbReference type="ARBA" id="ARBA00022605"/>
    </source>
</evidence>